<organism evidence="3 4">
    <name type="scientific">Candidatus Staskawiczbacteria bacterium RIFCSPHIGHO2_01_FULL_36_16</name>
    <dbReference type="NCBI Taxonomy" id="1802200"/>
    <lineage>
        <taxon>Bacteria</taxon>
        <taxon>Candidatus Staskawicziibacteriota</taxon>
    </lineage>
</organism>
<dbReference type="SUPFAM" id="SSF55729">
    <property type="entry name" value="Acyl-CoA N-acyltransferases (Nat)"/>
    <property type="match status" value="1"/>
</dbReference>
<comment type="caution">
    <text evidence="3">The sequence shown here is derived from an EMBL/GenBank/DDBJ whole genome shotgun (WGS) entry which is preliminary data.</text>
</comment>
<accession>A0A1G2HQ71</accession>
<name>A0A1G2HQ71_9BACT</name>
<dbReference type="Proteomes" id="UP000177190">
    <property type="component" value="Unassembled WGS sequence"/>
</dbReference>
<evidence type="ECO:0000313" key="4">
    <source>
        <dbReference type="Proteomes" id="UP000177190"/>
    </source>
</evidence>
<evidence type="ECO:0000256" key="1">
    <source>
        <dbReference type="ARBA" id="ARBA00022679"/>
    </source>
</evidence>
<dbReference type="AlphaFoldDB" id="A0A1G2HQ71"/>
<dbReference type="PANTHER" id="PTHR13947:SF37">
    <property type="entry name" value="LD18367P"/>
    <property type="match status" value="1"/>
</dbReference>
<gene>
    <name evidence="3" type="ORF">A2812_02625</name>
</gene>
<dbReference type="STRING" id="1802200.A2812_02625"/>
<proteinExistence type="predicted"/>
<reference evidence="3 4" key="1">
    <citation type="journal article" date="2016" name="Nat. Commun.">
        <title>Thousands of microbial genomes shed light on interconnected biogeochemical processes in an aquifer system.</title>
        <authorList>
            <person name="Anantharaman K."/>
            <person name="Brown C.T."/>
            <person name="Hug L.A."/>
            <person name="Sharon I."/>
            <person name="Castelle C.J."/>
            <person name="Probst A.J."/>
            <person name="Thomas B.C."/>
            <person name="Singh A."/>
            <person name="Wilkins M.J."/>
            <person name="Karaoz U."/>
            <person name="Brodie E.L."/>
            <person name="Williams K.H."/>
            <person name="Hubbard S.S."/>
            <person name="Banfield J.F."/>
        </authorList>
    </citation>
    <scope>NUCLEOTIDE SEQUENCE [LARGE SCALE GENOMIC DNA]</scope>
</reference>
<dbReference type="PROSITE" id="PS51186">
    <property type="entry name" value="GNAT"/>
    <property type="match status" value="1"/>
</dbReference>
<dbReference type="InterPro" id="IPR000182">
    <property type="entry name" value="GNAT_dom"/>
</dbReference>
<protein>
    <recommendedName>
        <fullName evidence="2">N-acetyltransferase domain-containing protein</fullName>
    </recommendedName>
</protein>
<dbReference type="Pfam" id="PF00583">
    <property type="entry name" value="Acetyltransf_1"/>
    <property type="match status" value="1"/>
</dbReference>
<dbReference type="GO" id="GO:0008080">
    <property type="term" value="F:N-acetyltransferase activity"/>
    <property type="evidence" value="ECO:0007669"/>
    <property type="project" value="InterPro"/>
</dbReference>
<evidence type="ECO:0000259" key="2">
    <source>
        <dbReference type="PROSITE" id="PS51186"/>
    </source>
</evidence>
<dbReference type="Gene3D" id="3.40.630.30">
    <property type="match status" value="1"/>
</dbReference>
<dbReference type="PANTHER" id="PTHR13947">
    <property type="entry name" value="GNAT FAMILY N-ACETYLTRANSFERASE"/>
    <property type="match status" value="1"/>
</dbReference>
<dbReference type="CDD" id="cd04301">
    <property type="entry name" value="NAT_SF"/>
    <property type="match status" value="1"/>
</dbReference>
<keyword evidence="1" id="KW-0808">Transferase</keyword>
<feature type="domain" description="N-acetyltransferase" evidence="2">
    <location>
        <begin position="3"/>
        <end position="172"/>
    </location>
</feature>
<dbReference type="InterPro" id="IPR050769">
    <property type="entry name" value="NAT_camello-type"/>
</dbReference>
<dbReference type="EMBL" id="MHOM01000020">
    <property type="protein sequence ID" value="OGZ64637.1"/>
    <property type="molecule type" value="Genomic_DNA"/>
</dbReference>
<evidence type="ECO:0000313" key="3">
    <source>
        <dbReference type="EMBL" id="OGZ64637.1"/>
    </source>
</evidence>
<dbReference type="InterPro" id="IPR016181">
    <property type="entry name" value="Acyl_CoA_acyltransferase"/>
</dbReference>
<sequence>MSEIPRSEQPEDWQHKIETYNEKYDEAVHSLIFEVYEKEIGQHSQSGRPDLDKIPEVYQTNGGNFWVALDGDKVIGTIGLINQGEQRASLHRFCVKKEFRGKGVSDKLFSAFMEFVRDKGYEKIFLSTWEGAEAARKFYAKNGFNRIRALPEDMAGRQYFIHDKVFFELDIKDKEERYK</sequence>